<dbReference type="GO" id="GO:0072527">
    <property type="term" value="P:pyrimidine-containing compound metabolic process"/>
    <property type="evidence" value="ECO:0007669"/>
    <property type="project" value="UniProtKB-ARBA"/>
</dbReference>
<dbReference type="InterPro" id="IPR050202">
    <property type="entry name" value="Cyt/Deoxycyt_deaminase"/>
</dbReference>
<name>A0A846MU36_9BACT</name>
<evidence type="ECO:0000256" key="4">
    <source>
        <dbReference type="ARBA" id="ARBA00022833"/>
    </source>
</evidence>
<keyword evidence="3 6" id="KW-0378">Hydrolase</keyword>
<dbReference type="GO" id="GO:0055086">
    <property type="term" value="P:nucleobase-containing small molecule metabolic process"/>
    <property type="evidence" value="ECO:0007669"/>
    <property type="project" value="UniProtKB-ARBA"/>
</dbReference>
<dbReference type="GO" id="GO:0004126">
    <property type="term" value="F:cytidine deaminase activity"/>
    <property type="evidence" value="ECO:0007669"/>
    <property type="project" value="UniProtKB-EC"/>
</dbReference>
<dbReference type="PROSITE" id="PS51747">
    <property type="entry name" value="CYT_DCMP_DEAMINASES_2"/>
    <property type="match status" value="1"/>
</dbReference>
<comment type="caution">
    <text evidence="6">The sequence shown here is derived from an EMBL/GenBank/DDBJ whole genome shotgun (WGS) entry which is preliminary data.</text>
</comment>
<dbReference type="RefSeq" id="WP_166920959.1">
    <property type="nucleotide sequence ID" value="NZ_JAASRN010000007.1"/>
</dbReference>
<dbReference type="PANTHER" id="PTHR11644">
    <property type="entry name" value="CYTIDINE DEAMINASE"/>
    <property type="match status" value="1"/>
</dbReference>
<dbReference type="SUPFAM" id="SSF53927">
    <property type="entry name" value="Cytidine deaminase-like"/>
    <property type="match status" value="1"/>
</dbReference>
<proteinExistence type="inferred from homology"/>
<feature type="domain" description="CMP/dCMP-type deaminase" evidence="5">
    <location>
        <begin position="22"/>
        <end position="143"/>
    </location>
</feature>
<keyword evidence="2" id="KW-0479">Metal-binding</keyword>
<comment type="similarity">
    <text evidence="1">Belongs to the cytidine and deoxycytidylate deaminase family.</text>
</comment>
<keyword evidence="7" id="KW-1185">Reference proteome</keyword>
<dbReference type="Proteomes" id="UP000537126">
    <property type="component" value="Unassembled WGS sequence"/>
</dbReference>
<dbReference type="GO" id="GO:0042802">
    <property type="term" value="F:identical protein binding"/>
    <property type="evidence" value="ECO:0007669"/>
    <property type="project" value="UniProtKB-ARBA"/>
</dbReference>
<dbReference type="EMBL" id="JAASRN010000007">
    <property type="protein sequence ID" value="NIK74820.1"/>
    <property type="molecule type" value="Genomic_DNA"/>
</dbReference>
<dbReference type="InterPro" id="IPR016193">
    <property type="entry name" value="Cytidine_deaminase-like"/>
</dbReference>
<protein>
    <submittedName>
        <fullName evidence="6">Cytidine deaminase</fullName>
        <ecNumber evidence="6">3.5.4.5</ecNumber>
    </submittedName>
</protein>
<dbReference type="GO" id="GO:0008270">
    <property type="term" value="F:zinc ion binding"/>
    <property type="evidence" value="ECO:0007669"/>
    <property type="project" value="InterPro"/>
</dbReference>
<dbReference type="NCBIfam" id="NF004064">
    <property type="entry name" value="PRK05578.1"/>
    <property type="match status" value="1"/>
</dbReference>
<evidence type="ECO:0000256" key="1">
    <source>
        <dbReference type="ARBA" id="ARBA00006576"/>
    </source>
</evidence>
<accession>A0A846MU36</accession>
<sequence>MKKELKILFDATLYEDWSDLPEDYQRLMSEARNATYEAYAPYSHFHVGAAILLADGSILSANNQENSSYPCGACAEQSLLYYYGASARRSPIVAMAITARRAEKKDFLKIAPCGKCRQVMLETYHRQKQAYTILLEYGGGQFLSLPSIEVLLPCDFNPDILQEIKP</sequence>
<dbReference type="GO" id="GO:0005829">
    <property type="term" value="C:cytosol"/>
    <property type="evidence" value="ECO:0007669"/>
    <property type="project" value="TreeGrafter"/>
</dbReference>
<dbReference type="PROSITE" id="PS00903">
    <property type="entry name" value="CYT_DCMP_DEAMINASES_1"/>
    <property type="match status" value="1"/>
</dbReference>
<dbReference type="InterPro" id="IPR016192">
    <property type="entry name" value="APOBEC/CMP_deaminase_Zn-bd"/>
</dbReference>
<gene>
    <name evidence="6" type="ORF">FHS56_002353</name>
</gene>
<dbReference type="CDD" id="cd01283">
    <property type="entry name" value="cytidine_deaminase"/>
    <property type="match status" value="1"/>
</dbReference>
<dbReference type="PANTHER" id="PTHR11644:SF2">
    <property type="entry name" value="CYTIDINE DEAMINASE"/>
    <property type="match status" value="1"/>
</dbReference>
<dbReference type="EC" id="3.5.4.5" evidence="6"/>
<evidence type="ECO:0000259" key="5">
    <source>
        <dbReference type="PROSITE" id="PS51747"/>
    </source>
</evidence>
<keyword evidence="4" id="KW-0862">Zinc</keyword>
<dbReference type="AlphaFoldDB" id="A0A846MU36"/>
<reference evidence="6 7" key="1">
    <citation type="submission" date="2020-03" db="EMBL/GenBank/DDBJ databases">
        <title>Genomic Encyclopedia of Type Strains, Phase IV (KMG-IV): sequencing the most valuable type-strain genomes for metagenomic binning, comparative biology and taxonomic classification.</title>
        <authorList>
            <person name="Goeker M."/>
        </authorList>
    </citation>
    <scope>NUCLEOTIDE SEQUENCE [LARGE SCALE GENOMIC DNA]</scope>
    <source>
        <strain evidence="6 7">DSM 5718</strain>
    </source>
</reference>
<dbReference type="Pfam" id="PF00383">
    <property type="entry name" value="dCMP_cyt_deam_1"/>
    <property type="match status" value="1"/>
</dbReference>
<evidence type="ECO:0000256" key="2">
    <source>
        <dbReference type="ARBA" id="ARBA00022723"/>
    </source>
</evidence>
<dbReference type="Gene3D" id="3.40.140.10">
    <property type="entry name" value="Cytidine Deaminase, domain 2"/>
    <property type="match status" value="1"/>
</dbReference>
<evidence type="ECO:0000256" key="3">
    <source>
        <dbReference type="ARBA" id="ARBA00022801"/>
    </source>
</evidence>
<evidence type="ECO:0000313" key="7">
    <source>
        <dbReference type="Proteomes" id="UP000537126"/>
    </source>
</evidence>
<organism evidence="6 7">
    <name type="scientific">Thermonema lapsum</name>
    <dbReference type="NCBI Taxonomy" id="28195"/>
    <lineage>
        <taxon>Bacteria</taxon>
        <taxon>Pseudomonadati</taxon>
        <taxon>Bacteroidota</taxon>
        <taxon>Cytophagia</taxon>
        <taxon>Cytophagales</taxon>
        <taxon>Thermonemataceae</taxon>
        <taxon>Thermonema</taxon>
    </lineage>
</organism>
<evidence type="ECO:0000313" key="6">
    <source>
        <dbReference type="EMBL" id="NIK74820.1"/>
    </source>
</evidence>
<dbReference type="InterPro" id="IPR002125">
    <property type="entry name" value="CMP_dCMP_dom"/>
</dbReference>